<organism evidence="3">
    <name type="scientific">Drosophila persimilis</name>
    <name type="common">Fruit fly</name>
    <dbReference type="NCBI Taxonomy" id="7234"/>
    <lineage>
        <taxon>Eukaryota</taxon>
        <taxon>Metazoa</taxon>
        <taxon>Ecdysozoa</taxon>
        <taxon>Arthropoda</taxon>
        <taxon>Hexapoda</taxon>
        <taxon>Insecta</taxon>
        <taxon>Pterygota</taxon>
        <taxon>Neoptera</taxon>
        <taxon>Endopterygota</taxon>
        <taxon>Diptera</taxon>
        <taxon>Brachycera</taxon>
        <taxon>Muscomorpha</taxon>
        <taxon>Ephydroidea</taxon>
        <taxon>Drosophilidae</taxon>
        <taxon>Drosophila</taxon>
        <taxon>Sophophora</taxon>
    </lineage>
</organism>
<gene>
    <name evidence="2" type="primary">Dper\GL26063</name>
    <name evidence="2" type="ORF">Dper_GL26063</name>
</gene>
<reference evidence="2 3" key="1">
    <citation type="journal article" date="2007" name="Nature">
        <title>Evolution of genes and genomes on the Drosophila phylogeny.</title>
        <authorList>
            <consortium name="Drosophila 12 Genomes Consortium"/>
            <person name="Clark A.G."/>
            <person name="Eisen M.B."/>
            <person name="Smith D.R."/>
            <person name="Bergman C.M."/>
            <person name="Oliver B."/>
            <person name="Markow T.A."/>
            <person name="Kaufman T.C."/>
            <person name="Kellis M."/>
            <person name="Gelbart W."/>
            <person name="Iyer V.N."/>
            <person name="Pollard D.A."/>
            <person name="Sackton T.B."/>
            <person name="Larracuente A.M."/>
            <person name="Singh N.D."/>
            <person name="Abad J.P."/>
            <person name="Abt D.N."/>
            <person name="Adryan B."/>
            <person name="Aguade M."/>
            <person name="Akashi H."/>
            <person name="Anderson W.W."/>
            <person name="Aquadro C.F."/>
            <person name="Ardell D.H."/>
            <person name="Arguello R."/>
            <person name="Artieri C.G."/>
            <person name="Barbash D.A."/>
            <person name="Barker D."/>
            <person name="Barsanti P."/>
            <person name="Batterham P."/>
            <person name="Batzoglou S."/>
            <person name="Begun D."/>
            <person name="Bhutkar A."/>
            <person name="Blanco E."/>
            <person name="Bosak S.A."/>
            <person name="Bradley R.K."/>
            <person name="Brand A.D."/>
            <person name="Brent M.R."/>
            <person name="Brooks A.N."/>
            <person name="Brown R.H."/>
            <person name="Butlin R.K."/>
            <person name="Caggese C."/>
            <person name="Calvi B.R."/>
            <person name="Bernardo de Carvalho A."/>
            <person name="Caspi A."/>
            <person name="Castrezana S."/>
            <person name="Celniker S.E."/>
            <person name="Chang J.L."/>
            <person name="Chapple C."/>
            <person name="Chatterji S."/>
            <person name="Chinwalla A."/>
            <person name="Civetta A."/>
            <person name="Clifton S.W."/>
            <person name="Comeron J.M."/>
            <person name="Costello J.C."/>
            <person name="Coyne J.A."/>
            <person name="Daub J."/>
            <person name="David R.G."/>
            <person name="Delcher A.L."/>
            <person name="Delehaunty K."/>
            <person name="Do C.B."/>
            <person name="Ebling H."/>
            <person name="Edwards K."/>
            <person name="Eickbush T."/>
            <person name="Evans J.D."/>
            <person name="Filipski A."/>
            <person name="Findeiss S."/>
            <person name="Freyhult E."/>
            <person name="Fulton L."/>
            <person name="Fulton R."/>
            <person name="Garcia A.C."/>
            <person name="Gardiner A."/>
            <person name="Garfield D.A."/>
            <person name="Garvin B.E."/>
            <person name="Gibson G."/>
            <person name="Gilbert D."/>
            <person name="Gnerre S."/>
            <person name="Godfrey J."/>
            <person name="Good R."/>
            <person name="Gotea V."/>
            <person name="Gravely B."/>
            <person name="Greenberg A.J."/>
            <person name="Griffiths-Jones S."/>
            <person name="Gross S."/>
            <person name="Guigo R."/>
            <person name="Gustafson E.A."/>
            <person name="Haerty W."/>
            <person name="Hahn M.W."/>
            <person name="Halligan D.L."/>
            <person name="Halpern A.L."/>
            <person name="Halter G.M."/>
            <person name="Han M.V."/>
            <person name="Heger A."/>
            <person name="Hillier L."/>
            <person name="Hinrichs A.S."/>
            <person name="Holmes I."/>
            <person name="Hoskins R.A."/>
            <person name="Hubisz M.J."/>
            <person name="Hultmark D."/>
            <person name="Huntley M.A."/>
            <person name="Jaffe D.B."/>
            <person name="Jagadeeshan S."/>
            <person name="Jeck W.R."/>
            <person name="Johnson J."/>
            <person name="Jones C.D."/>
            <person name="Jordan W.C."/>
            <person name="Karpen G.H."/>
            <person name="Kataoka E."/>
            <person name="Keightley P.D."/>
            <person name="Kheradpour P."/>
            <person name="Kirkness E.F."/>
            <person name="Koerich L.B."/>
            <person name="Kristiansen K."/>
            <person name="Kudrna D."/>
            <person name="Kulathinal R.J."/>
            <person name="Kumar S."/>
            <person name="Kwok R."/>
            <person name="Lander E."/>
            <person name="Langley C.H."/>
            <person name="Lapoint R."/>
            <person name="Lazzaro B.P."/>
            <person name="Lee S.J."/>
            <person name="Levesque L."/>
            <person name="Li R."/>
            <person name="Lin C.F."/>
            <person name="Lin M.F."/>
            <person name="Lindblad-Toh K."/>
            <person name="Llopart A."/>
            <person name="Long M."/>
            <person name="Low L."/>
            <person name="Lozovsky E."/>
            <person name="Lu J."/>
            <person name="Luo M."/>
            <person name="Machado C.A."/>
            <person name="Makalowski W."/>
            <person name="Marzo M."/>
            <person name="Matsuda M."/>
            <person name="Matzkin L."/>
            <person name="McAllister B."/>
            <person name="McBride C.S."/>
            <person name="McKernan B."/>
            <person name="McKernan K."/>
            <person name="Mendez-Lago M."/>
            <person name="Minx P."/>
            <person name="Mollenhauer M.U."/>
            <person name="Montooth K."/>
            <person name="Mount S.M."/>
            <person name="Mu X."/>
            <person name="Myers E."/>
            <person name="Negre B."/>
            <person name="Newfeld S."/>
            <person name="Nielsen R."/>
            <person name="Noor M.A."/>
            <person name="O'Grady P."/>
            <person name="Pachter L."/>
            <person name="Papaceit M."/>
            <person name="Parisi M.J."/>
            <person name="Parisi M."/>
            <person name="Parts L."/>
            <person name="Pedersen J.S."/>
            <person name="Pesole G."/>
            <person name="Phillippy A.M."/>
            <person name="Ponting C.P."/>
            <person name="Pop M."/>
            <person name="Porcelli D."/>
            <person name="Powell J.R."/>
            <person name="Prohaska S."/>
            <person name="Pruitt K."/>
            <person name="Puig M."/>
            <person name="Quesneville H."/>
            <person name="Ram K.R."/>
            <person name="Rand D."/>
            <person name="Rasmussen M.D."/>
            <person name="Reed L.K."/>
            <person name="Reenan R."/>
            <person name="Reily A."/>
            <person name="Remington K.A."/>
            <person name="Rieger T.T."/>
            <person name="Ritchie M.G."/>
            <person name="Robin C."/>
            <person name="Rogers Y.H."/>
            <person name="Rohde C."/>
            <person name="Rozas J."/>
            <person name="Rubenfield M.J."/>
            <person name="Ruiz A."/>
            <person name="Russo S."/>
            <person name="Salzberg S.L."/>
            <person name="Sanchez-Gracia A."/>
            <person name="Saranga D.J."/>
            <person name="Sato H."/>
            <person name="Schaeffer S.W."/>
            <person name="Schatz M.C."/>
            <person name="Schlenke T."/>
            <person name="Schwartz R."/>
            <person name="Segarra C."/>
            <person name="Singh R.S."/>
            <person name="Sirot L."/>
            <person name="Sirota M."/>
            <person name="Sisneros N.B."/>
            <person name="Smith C.D."/>
            <person name="Smith T.F."/>
            <person name="Spieth J."/>
            <person name="Stage D.E."/>
            <person name="Stark A."/>
            <person name="Stephan W."/>
            <person name="Strausberg R.L."/>
            <person name="Strempel S."/>
            <person name="Sturgill D."/>
            <person name="Sutton G."/>
            <person name="Sutton G.G."/>
            <person name="Tao W."/>
            <person name="Teichmann S."/>
            <person name="Tobari Y.N."/>
            <person name="Tomimura Y."/>
            <person name="Tsolas J.M."/>
            <person name="Valente V.L."/>
            <person name="Venter E."/>
            <person name="Venter J.C."/>
            <person name="Vicario S."/>
            <person name="Vieira F.G."/>
            <person name="Vilella A.J."/>
            <person name="Villasante A."/>
            <person name="Walenz B."/>
            <person name="Wang J."/>
            <person name="Wasserman M."/>
            <person name="Watts T."/>
            <person name="Wilson D."/>
            <person name="Wilson R.K."/>
            <person name="Wing R.A."/>
            <person name="Wolfner M.F."/>
            <person name="Wong A."/>
            <person name="Wong G.K."/>
            <person name="Wu C.I."/>
            <person name="Wu G."/>
            <person name="Yamamoto D."/>
            <person name="Yang H.P."/>
            <person name="Yang S.P."/>
            <person name="Yorke J.A."/>
            <person name="Yoshida K."/>
            <person name="Zdobnov E."/>
            <person name="Zhang P."/>
            <person name="Zhang Y."/>
            <person name="Zimin A.V."/>
            <person name="Baldwin J."/>
            <person name="Abdouelleil A."/>
            <person name="Abdulkadir J."/>
            <person name="Abebe A."/>
            <person name="Abera B."/>
            <person name="Abreu J."/>
            <person name="Acer S.C."/>
            <person name="Aftuck L."/>
            <person name="Alexander A."/>
            <person name="An P."/>
            <person name="Anderson E."/>
            <person name="Anderson S."/>
            <person name="Arachi H."/>
            <person name="Azer M."/>
            <person name="Bachantsang P."/>
            <person name="Barry A."/>
            <person name="Bayul T."/>
            <person name="Berlin A."/>
            <person name="Bessette D."/>
            <person name="Bloom T."/>
            <person name="Blye J."/>
            <person name="Boguslavskiy L."/>
            <person name="Bonnet C."/>
            <person name="Boukhgalter B."/>
            <person name="Bourzgui I."/>
            <person name="Brown A."/>
            <person name="Cahill P."/>
            <person name="Channer S."/>
            <person name="Cheshatsang Y."/>
            <person name="Chuda L."/>
            <person name="Citroen M."/>
            <person name="Collymore A."/>
            <person name="Cooke P."/>
            <person name="Costello M."/>
            <person name="D'Aco K."/>
            <person name="Daza R."/>
            <person name="De Haan G."/>
            <person name="DeGray S."/>
            <person name="DeMaso C."/>
            <person name="Dhargay N."/>
            <person name="Dooley K."/>
            <person name="Dooley E."/>
            <person name="Doricent M."/>
            <person name="Dorje P."/>
            <person name="Dorjee K."/>
            <person name="Dupes A."/>
            <person name="Elong R."/>
            <person name="Falk J."/>
            <person name="Farina A."/>
            <person name="Faro S."/>
            <person name="Ferguson D."/>
            <person name="Fisher S."/>
            <person name="Foley C.D."/>
            <person name="Franke A."/>
            <person name="Friedrich D."/>
            <person name="Gadbois L."/>
            <person name="Gearin G."/>
            <person name="Gearin C.R."/>
            <person name="Giannoukos G."/>
            <person name="Goode T."/>
            <person name="Graham J."/>
            <person name="Grandbois E."/>
            <person name="Grewal S."/>
            <person name="Gyaltsen K."/>
            <person name="Hafez N."/>
            <person name="Hagos B."/>
            <person name="Hall J."/>
            <person name="Henson C."/>
            <person name="Hollinger A."/>
            <person name="Honan T."/>
            <person name="Huard M.D."/>
            <person name="Hughes L."/>
            <person name="Hurhula B."/>
            <person name="Husby M.E."/>
            <person name="Kamat A."/>
            <person name="Kanga B."/>
            <person name="Kashin S."/>
            <person name="Khazanovich D."/>
            <person name="Kisner P."/>
            <person name="Lance K."/>
            <person name="Lara M."/>
            <person name="Lee W."/>
            <person name="Lennon N."/>
            <person name="Letendre F."/>
            <person name="LeVine R."/>
            <person name="Lipovsky A."/>
            <person name="Liu X."/>
            <person name="Liu J."/>
            <person name="Liu S."/>
            <person name="Lokyitsang T."/>
            <person name="Lokyitsang Y."/>
            <person name="Lubonja R."/>
            <person name="Lui A."/>
            <person name="MacDonald P."/>
            <person name="Magnisalis V."/>
            <person name="Maru K."/>
            <person name="Matthews C."/>
            <person name="McCusker W."/>
            <person name="McDonough S."/>
            <person name="Mehta T."/>
            <person name="Meldrim J."/>
            <person name="Meneus L."/>
            <person name="Mihai O."/>
            <person name="Mihalev A."/>
            <person name="Mihova T."/>
            <person name="Mittelman R."/>
            <person name="Mlenga V."/>
            <person name="Montmayeur A."/>
            <person name="Mulrain L."/>
            <person name="Navidi A."/>
            <person name="Naylor J."/>
            <person name="Negash T."/>
            <person name="Nguyen T."/>
            <person name="Nguyen N."/>
            <person name="Nicol R."/>
            <person name="Norbu C."/>
            <person name="Norbu N."/>
            <person name="Novod N."/>
            <person name="O'Neill B."/>
            <person name="Osman S."/>
            <person name="Markiewicz E."/>
            <person name="Oyono O.L."/>
            <person name="Patti C."/>
            <person name="Phunkhang P."/>
            <person name="Pierre F."/>
            <person name="Priest M."/>
            <person name="Raghuraman S."/>
            <person name="Rege F."/>
            <person name="Reyes R."/>
            <person name="Rise C."/>
            <person name="Rogov P."/>
            <person name="Ross K."/>
            <person name="Ryan E."/>
            <person name="Settipalli S."/>
            <person name="Shea T."/>
            <person name="Sherpa N."/>
            <person name="Shi L."/>
            <person name="Shih D."/>
            <person name="Sparrow T."/>
            <person name="Spaulding J."/>
            <person name="Stalker J."/>
            <person name="Stange-Thomann N."/>
            <person name="Stavropoulos S."/>
            <person name="Stone C."/>
            <person name="Strader C."/>
            <person name="Tesfaye S."/>
            <person name="Thomson T."/>
            <person name="Thoulutsang Y."/>
            <person name="Thoulutsang D."/>
            <person name="Topham K."/>
            <person name="Topping I."/>
            <person name="Tsamla T."/>
            <person name="Vassiliev H."/>
            <person name="Vo A."/>
            <person name="Wangchuk T."/>
            <person name="Wangdi T."/>
            <person name="Weiand M."/>
            <person name="Wilkinson J."/>
            <person name="Wilson A."/>
            <person name="Yadav S."/>
            <person name="Young G."/>
            <person name="Yu Q."/>
            <person name="Zembek L."/>
            <person name="Zhong D."/>
            <person name="Zimmer A."/>
            <person name="Zwirko Z."/>
            <person name="Jaffe D.B."/>
            <person name="Alvarez P."/>
            <person name="Brockman W."/>
            <person name="Butler J."/>
            <person name="Chin C."/>
            <person name="Gnerre S."/>
            <person name="Grabherr M."/>
            <person name="Kleber M."/>
            <person name="Mauceli E."/>
            <person name="MacCallum I."/>
        </authorList>
    </citation>
    <scope>NUCLEOTIDE SEQUENCE [LARGE SCALE GENOMIC DNA]</scope>
    <source>
        <strain evidence="3">MSH-3 / Tucson 14011-0111.49</strain>
    </source>
</reference>
<dbReference type="Proteomes" id="UP000008744">
    <property type="component" value="Unassembled WGS sequence"/>
</dbReference>
<sequence length="186" mass="21373">MCRGFTRCTLDGGCPLQAPDRLPSRTLRWLLRTGSRYRAERPSSAPDSCRLTLCPLTFSSSREVQGMFSWLDCGYHWLLHMLRALAMMPLLQKEPVIDGGIRTYVPYALPQTESYPIYLRQTETYPINTETYSRQAEVYPRPMVSEHDRSALLARSKPNEPSSSFDLAVNSKDFDYGNQRRGYADY</sequence>
<keyword evidence="3" id="KW-1185">Reference proteome</keyword>
<protein>
    <submittedName>
        <fullName evidence="2">GL26063</fullName>
    </submittedName>
</protein>
<evidence type="ECO:0000259" key="1">
    <source>
        <dbReference type="Pfam" id="PF15918"/>
    </source>
</evidence>
<name>B4GKE0_DROPE</name>
<accession>B4GKE0</accession>
<dbReference type="EMBL" id="CH479184">
    <property type="protein sequence ID" value="EDW37106.1"/>
    <property type="molecule type" value="Genomic_DNA"/>
</dbReference>
<dbReference type="InterPro" id="IPR031806">
    <property type="entry name" value="DUF4744"/>
</dbReference>
<evidence type="ECO:0000313" key="3">
    <source>
        <dbReference type="Proteomes" id="UP000008744"/>
    </source>
</evidence>
<dbReference type="Pfam" id="PF15918">
    <property type="entry name" value="DUF4744"/>
    <property type="match status" value="1"/>
</dbReference>
<proteinExistence type="predicted"/>
<dbReference type="OMA" id="FTRCTLD"/>
<feature type="domain" description="DUF4744" evidence="1">
    <location>
        <begin position="120"/>
        <end position="186"/>
    </location>
</feature>
<evidence type="ECO:0000313" key="2">
    <source>
        <dbReference type="EMBL" id="EDW37106.1"/>
    </source>
</evidence>
<dbReference type="HOGENOM" id="CLU_1455894_0_0_1"/>
<dbReference type="AlphaFoldDB" id="B4GKE0"/>